<dbReference type="GO" id="GO:0005886">
    <property type="term" value="C:plasma membrane"/>
    <property type="evidence" value="ECO:0007669"/>
    <property type="project" value="InterPro"/>
</dbReference>
<dbReference type="Pfam" id="PF06835">
    <property type="entry name" value="LptC"/>
    <property type="match status" value="1"/>
</dbReference>
<name>A0A381UPE0_9ZZZZ</name>
<dbReference type="AlphaFoldDB" id="A0A381UPE0"/>
<organism evidence="6">
    <name type="scientific">marine metagenome</name>
    <dbReference type="NCBI Taxonomy" id="408172"/>
    <lineage>
        <taxon>unclassified sequences</taxon>
        <taxon>metagenomes</taxon>
        <taxon>ecological metagenomes</taxon>
    </lineage>
</organism>
<evidence type="ECO:0000256" key="5">
    <source>
        <dbReference type="ARBA" id="ARBA00023136"/>
    </source>
</evidence>
<proteinExistence type="predicted"/>
<dbReference type="EMBL" id="UINC01006711">
    <property type="protein sequence ID" value="SVA29187.1"/>
    <property type="molecule type" value="Genomic_DNA"/>
</dbReference>
<evidence type="ECO:0008006" key="7">
    <source>
        <dbReference type="Google" id="ProtNLM"/>
    </source>
</evidence>
<dbReference type="GO" id="GO:0017089">
    <property type="term" value="F:glycolipid transfer activity"/>
    <property type="evidence" value="ECO:0007669"/>
    <property type="project" value="TreeGrafter"/>
</dbReference>
<protein>
    <recommendedName>
        <fullName evidence="7">LPS export ABC transporter periplasmic protein LptC</fullName>
    </recommendedName>
</protein>
<dbReference type="InterPro" id="IPR052363">
    <property type="entry name" value="LPS_export_LptC"/>
</dbReference>
<dbReference type="InterPro" id="IPR026265">
    <property type="entry name" value="LptC"/>
</dbReference>
<evidence type="ECO:0000256" key="2">
    <source>
        <dbReference type="ARBA" id="ARBA00022519"/>
    </source>
</evidence>
<dbReference type="GO" id="GO:0015221">
    <property type="term" value="F:lipopolysaccharide transmembrane transporter activity"/>
    <property type="evidence" value="ECO:0007669"/>
    <property type="project" value="InterPro"/>
</dbReference>
<accession>A0A381UPE0</accession>
<evidence type="ECO:0000256" key="4">
    <source>
        <dbReference type="ARBA" id="ARBA00022989"/>
    </source>
</evidence>
<evidence type="ECO:0000256" key="3">
    <source>
        <dbReference type="ARBA" id="ARBA00022692"/>
    </source>
</evidence>
<keyword evidence="5" id="KW-0472">Membrane</keyword>
<keyword evidence="2" id="KW-0997">Cell inner membrane</keyword>
<dbReference type="PANTHER" id="PTHR37481:SF1">
    <property type="entry name" value="LIPOPOLYSACCHARIDE EXPORT SYSTEM PROTEIN LPTC"/>
    <property type="match status" value="1"/>
</dbReference>
<sequence length="180" mass="20176">MVFSVLIALSMASWYLSELYNEIENQTEEITLPTNQFYMLSTRILGTDSNGESLYKIEANHAQQLENDEIKFENVYITYSIESDVPWTINANSAIASANHEAFSLSGNVLAKNTNKLSGEITEISTQYLELQPRKYTVKTTSPVKIKIGEKILTATGLLALLDENQLMLESNVNGEFLPQ</sequence>
<keyword evidence="3" id="KW-0812">Transmembrane</keyword>
<evidence type="ECO:0000256" key="1">
    <source>
        <dbReference type="ARBA" id="ARBA00022475"/>
    </source>
</evidence>
<reference evidence="6" key="1">
    <citation type="submission" date="2018-05" db="EMBL/GenBank/DDBJ databases">
        <authorList>
            <person name="Lanie J.A."/>
            <person name="Ng W.-L."/>
            <person name="Kazmierczak K.M."/>
            <person name="Andrzejewski T.M."/>
            <person name="Davidsen T.M."/>
            <person name="Wayne K.J."/>
            <person name="Tettelin H."/>
            <person name="Glass J.I."/>
            <person name="Rusch D."/>
            <person name="Podicherti R."/>
            <person name="Tsui H.-C.T."/>
            <person name="Winkler M.E."/>
        </authorList>
    </citation>
    <scope>NUCLEOTIDE SEQUENCE</scope>
</reference>
<keyword evidence="1" id="KW-1003">Cell membrane</keyword>
<dbReference type="InterPro" id="IPR010664">
    <property type="entry name" value="LipoPS_assembly_LptC-rel"/>
</dbReference>
<keyword evidence="4" id="KW-1133">Transmembrane helix</keyword>
<gene>
    <name evidence="6" type="ORF">METZ01_LOCUS82041</name>
</gene>
<dbReference type="PANTHER" id="PTHR37481">
    <property type="entry name" value="LIPOPOLYSACCHARIDE EXPORT SYSTEM PROTEIN LPTC"/>
    <property type="match status" value="1"/>
</dbReference>
<dbReference type="GO" id="GO:0030288">
    <property type="term" value="C:outer membrane-bounded periplasmic space"/>
    <property type="evidence" value="ECO:0007669"/>
    <property type="project" value="TreeGrafter"/>
</dbReference>
<dbReference type="Gene3D" id="2.60.450.10">
    <property type="entry name" value="Lipopolysaccharide (LPS) transport protein A like domain"/>
    <property type="match status" value="1"/>
</dbReference>
<evidence type="ECO:0000313" key="6">
    <source>
        <dbReference type="EMBL" id="SVA29187.1"/>
    </source>
</evidence>
<dbReference type="NCBIfam" id="TIGR04409">
    <property type="entry name" value="LptC_YrbK"/>
    <property type="match status" value="1"/>
</dbReference>